<protein>
    <submittedName>
        <fullName evidence="2">Uncharacterized protein</fullName>
    </submittedName>
</protein>
<dbReference type="AlphaFoldDB" id="A0A151ZAW1"/>
<name>A0A151ZAW1_TIELA</name>
<proteinExistence type="predicted"/>
<dbReference type="InParanoid" id="A0A151ZAW1"/>
<dbReference type="FunCoup" id="A0A151ZAW1">
    <property type="interactions" value="738"/>
</dbReference>
<keyword evidence="3" id="KW-1185">Reference proteome</keyword>
<dbReference type="EMBL" id="LODT01000035">
    <property type="protein sequence ID" value="KYQ91071.1"/>
    <property type="molecule type" value="Genomic_DNA"/>
</dbReference>
<dbReference type="InterPro" id="IPR021837">
    <property type="entry name" value="CfaA/B/C"/>
</dbReference>
<evidence type="ECO:0000256" key="1">
    <source>
        <dbReference type="SAM" id="SignalP"/>
    </source>
</evidence>
<dbReference type="Pfam" id="PF11912">
    <property type="entry name" value="CfaA_B_C"/>
    <property type="match status" value="1"/>
</dbReference>
<feature type="signal peptide" evidence="1">
    <location>
        <begin position="1"/>
        <end position="25"/>
    </location>
</feature>
<keyword evidence="1" id="KW-0732">Signal</keyword>
<dbReference type="PANTHER" id="PTHR39523:SF1">
    <property type="entry name" value="TRANSMEMBRANE PROTEIN"/>
    <property type="match status" value="1"/>
</dbReference>
<reference evidence="2 3" key="1">
    <citation type="submission" date="2015-12" db="EMBL/GenBank/DDBJ databases">
        <title>Dictyostelia acquired genes for synthesis and detection of signals that induce cell-type specialization by lateral gene transfer from prokaryotes.</title>
        <authorList>
            <person name="Gloeckner G."/>
            <person name="Schaap P."/>
        </authorList>
    </citation>
    <scope>NUCLEOTIDE SEQUENCE [LARGE SCALE GENOMIC DNA]</scope>
    <source>
        <strain evidence="2 3">TK</strain>
    </source>
</reference>
<dbReference type="OMA" id="QSYWYAT"/>
<feature type="chain" id="PRO_5007593148" evidence="1">
    <location>
        <begin position="26"/>
        <end position="200"/>
    </location>
</feature>
<organism evidence="2 3">
    <name type="scientific">Tieghemostelium lacteum</name>
    <name type="common">Slime mold</name>
    <name type="synonym">Dictyostelium lacteum</name>
    <dbReference type="NCBI Taxonomy" id="361077"/>
    <lineage>
        <taxon>Eukaryota</taxon>
        <taxon>Amoebozoa</taxon>
        <taxon>Evosea</taxon>
        <taxon>Eumycetozoa</taxon>
        <taxon>Dictyostelia</taxon>
        <taxon>Dictyosteliales</taxon>
        <taxon>Raperosteliaceae</taxon>
        <taxon>Tieghemostelium</taxon>
    </lineage>
</organism>
<sequence length="200" mass="22551">MHCKLTDMINIGLLLLLFYISNVQCGIPILNFAPYKTSDCSGSMVGIGFGMQEYQCIMNATSSVVAYQIENTNYANLTNRGSQWCDSYTGSSDFYFNKCGNSFVEPTNYYFLYKGYQAKIPPSSFVTYYMDYKCKNQLGYWFATNATVVHEDENVSTEYMCLDNQPFTNTCNSLTGNCQLLPASQSCNPTYTFNIECTSS</sequence>
<gene>
    <name evidence="2" type="ORF">DLAC_07974</name>
</gene>
<accession>A0A151ZAW1</accession>
<comment type="caution">
    <text evidence="2">The sequence shown here is derived from an EMBL/GenBank/DDBJ whole genome shotgun (WGS) entry which is preliminary data.</text>
</comment>
<dbReference type="Proteomes" id="UP000076078">
    <property type="component" value="Unassembled WGS sequence"/>
</dbReference>
<dbReference type="PANTHER" id="PTHR39523">
    <property type="entry name" value="TRANSMEMBRANE PROTEIN"/>
    <property type="match status" value="1"/>
</dbReference>
<evidence type="ECO:0000313" key="3">
    <source>
        <dbReference type="Proteomes" id="UP000076078"/>
    </source>
</evidence>
<evidence type="ECO:0000313" key="2">
    <source>
        <dbReference type="EMBL" id="KYQ91071.1"/>
    </source>
</evidence>